<sequence length="203" mass="23060">MVDHSIEFGLPNVWPSVLFNRESIPLAFSTDQQFEGTDTAFRHEWIMKGMSIELAKQGTLFSHRTRVVSTSKNSEGCYNVELVGAGQLNGKLTFDVLIDTTQDTWIPWASPHNIGDSTNRYSVERENATGFVHLQSQSSEFSDAIYQINRQDGLWESWYTGIHESNNLKVIEIIATMLPVNHALWDCTERFQTGTAIWNEVKS</sequence>
<dbReference type="AlphaFoldDB" id="Q2Q0D6"/>
<dbReference type="EMBL" id="DQ257435">
    <property type="protein sequence ID" value="ABB82994.1"/>
    <property type="molecule type" value="Genomic_DNA"/>
</dbReference>
<accession>Q2Q0D6</accession>
<proteinExistence type="predicted"/>
<evidence type="ECO:0000313" key="1">
    <source>
        <dbReference type="EMBL" id="ABB82994.1"/>
    </source>
</evidence>
<organism evidence="1">
    <name type="scientific">uncultured organism HF10_3D09</name>
    <dbReference type="NCBI Taxonomy" id="357603"/>
    <lineage>
        <taxon>unclassified sequences</taxon>
        <taxon>environmental samples</taxon>
    </lineage>
</organism>
<protein>
    <submittedName>
        <fullName evidence="1">Uncharacterized protein</fullName>
    </submittedName>
</protein>
<name>Q2Q0D6_9ZZZZ</name>
<reference evidence="1" key="1">
    <citation type="journal article" date="2006" name="Nature">
        <title>Proteorhodopsin lateral gene transfer between marine planktonic Bacteria and Archaea.</title>
        <authorList>
            <person name="Frigaard N.U."/>
            <person name="Martinez A."/>
            <person name="Mincer T.J."/>
            <person name="DeLong E.F."/>
        </authorList>
    </citation>
    <scope>NUCLEOTIDE SEQUENCE</scope>
</reference>